<evidence type="ECO:0000256" key="1">
    <source>
        <dbReference type="SAM" id="MobiDB-lite"/>
    </source>
</evidence>
<gene>
    <name evidence="2" type="ORF">KQI68_08800</name>
</gene>
<comment type="caution">
    <text evidence="2">The sequence shown here is derived from an EMBL/GenBank/DDBJ whole genome shotgun (WGS) entry which is preliminary data.</text>
</comment>
<proteinExistence type="predicted"/>
<protein>
    <submittedName>
        <fullName evidence="2">Alanyl-tRNS synthetase</fullName>
    </submittedName>
</protein>
<evidence type="ECO:0000313" key="3">
    <source>
        <dbReference type="Proteomes" id="UP000783742"/>
    </source>
</evidence>
<keyword evidence="3" id="KW-1185">Reference proteome</keyword>
<feature type="region of interest" description="Disordered" evidence="1">
    <location>
        <begin position="266"/>
        <end position="310"/>
    </location>
</feature>
<organism evidence="2 3">
    <name type="scientific">Peptoniphilus ovalis</name>
    <dbReference type="NCBI Taxonomy" id="2841503"/>
    <lineage>
        <taxon>Bacteria</taxon>
        <taxon>Bacillati</taxon>
        <taxon>Bacillota</taxon>
        <taxon>Tissierellia</taxon>
        <taxon>Tissierellales</taxon>
        <taxon>Peptoniphilaceae</taxon>
        <taxon>Peptoniphilus</taxon>
    </lineage>
</organism>
<dbReference type="EMBL" id="JAHLQO010000006">
    <property type="protein sequence ID" value="MBU5669931.1"/>
    <property type="molecule type" value="Genomic_DNA"/>
</dbReference>
<reference evidence="2 3" key="1">
    <citation type="submission" date="2021-06" db="EMBL/GenBank/DDBJ databases">
        <authorList>
            <person name="Sun Q."/>
            <person name="Li D."/>
        </authorList>
    </citation>
    <scope>NUCLEOTIDE SEQUENCE [LARGE SCALE GENOMIC DNA]</scope>
    <source>
        <strain evidence="2 3">MSJ-1</strain>
    </source>
</reference>
<accession>A0ABS6FL04</accession>
<evidence type="ECO:0000313" key="2">
    <source>
        <dbReference type="EMBL" id="MBU5669931.1"/>
    </source>
</evidence>
<feature type="compositionally biased region" description="Basic and acidic residues" evidence="1">
    <location>
        <begin position="279"/>
        <end position="310"/>
    </location>
</feature>
<sequence>MNAKINPYKSKYKIKILKTIEENNNTYGKLEYIPFFTGTERVAGDLFKINNESPEFLERDLNYVKIDDSNLQHVDVEIDFKNRLSIMQQNLANALVRHFIKESTDITIKDYKVLKNSSYIDIYSKDLKFTTLDNLESMSNYALLSNIQVENNNGNIVIDKLAKISYFGPSLNRTGEVGMILIHSVDRIENLLRINIIAGESAYKFSRKSLNLLNNIKMYLGSEKIEDVFSDIKKIKSGIEIKKDEKDEELEDIDLEHFEEEILDKSKDVKENKSDEEDKVLKEPKDSNENENIVDKKMKEEKEDKVEEKPSTYQQELLEAVDYFKQYATEVSGINYIYKALKDINLKELKEVSSHILKNDNYIQIYGVKNSKNPHKSKVLVLRSQNLDFNLKDIFEKIKEKYHFTGTGNIYTVELECEEKDTTKIMENFLLQIKKILDKDK</sequence>
<dbReference type="Proteomes" id="UP000783742">
    <property type="component" value="Unassembled WGS sequence"/>
</dbReference>
<name>A0ABS6FL04_9FIRM</name>
<dbReference type="RefSeq" id="WP_216549771.1">
    <property type="nucleotide sequence ID" value="NZ_JAHLQO010000006.1"/>
</dbReference>